<dbReference type="InterPro" id="IPR036397">
    <property type="entry name" value="RNaseH_sf"/>
</dbReference>
<feature type="non-terminal residue" evidence="2">
    <location>
        <position position="1"/>
    </location>
</feature>
<proteinExistence type="predicted"/>
<evidence type="ECO:0000313" key="3">
    <source>
        <dbReference type="EMBL" id="SEJ05946.1"/>
    </source>
</evidence>
<dbReference type="Pfam" id="PF13333">
    <property type="entry name" value="rve_2"/>
    <property type="match status" value="1"/>
</dbReference>
<dbReference type="GO" id="GO:0015074">
    <property type="term" value="P:DNA integration"/>
    <property type="evidence" value="ECO:0007669"/>
    <property type="project" value="InterPro"/>
</dbReference>
<sequence>QGWAYQMQAYGEELNDNKIFQSMSRKGNCLDNSPMENFFSILKQEMYHGRIYKSYEELEKAIGNYIYYYNNYRMKEKLNWLSPIEYRLSPPYLKQSA</sequence>
<dbReference type="PANTHER" id="PTHR46889">
    <property type="entry name" value="TRANSPOSASE INSF FOR INSERTION SEQUENCE IS3B-RELATED"/>
    <property type="match status" value="1"/>
</dbReference>
<reference evidence="2" key="2">
    <citation type="submission" date="2016-10" db="EMBL/GenBank/DDBJ databases">
        <authorList>
            <person name="de Groot N.N."/>
        </authorList>
    </citation>
    <scope>NUCLEOTIDE SEQUENCE [LARGE SCALE GENOMIC DNA]</scope>
    <source>
        <strain evidence="2">DSM 25751</strain>
    </source>
</reference>
<dbReference type="SUPFAM" id="SSF53098">
    <property type="entry name" value="Ribonuclease H-like"/>
    <property type="match status" value="1"/>
</dbReference>
<dbReference type="RefSeq" id="WP_143059530.1">
    <property type="nucleotide sequence ID" value="NZ_FNYW01000052.1"/>
</dbReference>
<evidence type="ECO:0000259" key="1">
    <source>
        <dbReference type="PROSITE" id="PS50994"/>
    </source>
</evidence>
<organism evidence="2 4">
    <name type="scientific">Alkalibacterium gilvum</name>
    <dbReference type="NCBI Taxonomy" id="1130080"/>
    <lineage>
        <taxon>Bacteria</taxon>
        <taxon>Bacillati</taxon>
        <taxon>Bacillota</taxon>
        <taxon>Bacilli</taxon>
        <taxon>Lactobacillales</taxon>
        <taxon>Carnobacteriaceae</taxon>
        <taxon>Alkalibacterium</taxon>
    </lineage>
</organism>
<feature type="domain" description="Integrase catalytic" evidence="1">
    <location>
        <begin position="1"/>
        <end position="91"/>
    </location>
</feature>
<dbReference type="InterPro" id="IPR012337">
    <property type="entry name" value="RNaseH-like_sf"/>
</dbReference>
<keyword evidence="4" id="KW-1185">Reference proteome</keyword>
<dbReference type="AlphaFoldDB" id="A0A1H6VPD3"/>
<dbReference type="GO" id="GO:0003676">
    <property type="term" value="F:nucleic acid binding"/>
    <property type="evidence" value="ECO:0007669"/>
    <property type="project" value="InterPro"/>
</dbReference>
<evidence type="ECO:0000313" key="2">
    <source>
        <dbReference type="EMBL" id="SEJ02510.1"/>
    </source>
</evidence>
<dbReference type="Proteomes" id="UP000198564">
    <property type="component" value="Unassembled WGS sequence"/>
</dbReference>
<accession>A0A1H6VPD3</accession>
<gene>
    <name evidence="2" type="ORF">SAMN04488113_1521</name>
    <name evidence="3" type="ORF">SAMN04488113_1621</name>
</gene>
<dbReference type="EMBL" id="FNYW01000062">
    <property type="protein sequence ID" value="SEJ05946.1"/>
    <property type="molecule type" value="Genomic_DNA"/>
</dbReference>
<protein>
    <submittedName>
        <fullName evidence="2">Integrase core domain-containing protein</fullName>
    </submittedName>
</protein>
<dbReference type="OrthoDB" id="2161420at2"/>
<name>A0A1H6VPD3_9LACT</name>
<dbReference type="InterPro" id="IPR050900">
    <property type="entry name" value="Transposase_IS3/IS150/IS904"/>
</dbReference>
<reference evidence="4" key="1">
    <citation type="submission" date="2016-10" db="EMBL/GenBank/DDBJ databases">
        <authorList>
            <person name="Varghese N."/>
            <person name="Submissions S."/>
        </authorList>
    </citation>
    <scope>NUCLEOTIDE SEQUENCE [LARGE SCALE GENOMIC DNA]</scope>
    <source>
        <strain evidence="4">DSM 25751</strain>
    </source>
</reference>
<dbReference type="PANTHER" id="PTHR46889:SF4">
    <property type="entry name" value="TRANSPOSASE INSO FOR INSERTION SEQUENCE ELEMENT IS911B-RELATED"/>
    <property type="match status" value="1"/>
</dbReference>
<dbReference type="InterPro" id="IPR001584">
    <property type="entry name" value="Integrase_cat-core"/>
</dbReference>
<evidence type="ECO:0000313" key="4">
    <source>
        <dbReference type="Proteomes" id="UP000198564"/>
    </source>
</evidence>
<dbReference type="EMBL" id="FNYW01000052">
    <property type="protein sequence ID" value="SEJ02510.1"/>
    <property type="molecule type" value="Genomic_DNA"/>
</dbReference>
<dbReference type="Gene3D" id="3.30.420.10">
    <property type="entry name" value="Ribonuclease H-like superfamily/Ribonuclease H"/>
    <property type="match status" value="1"/>
</dbReference>
<dbReference type="STRING" id="1130080.SAMN04488113_1521"/>
<dbReference type="PROSITE" id="PS50994">
    <property type="entry name" value="INTEGRASE"/>
    <property type="match status" value="1"/>
</dbReference>